<dbReference type="PIRSF" id="PIRSF000294">
    <property type="entry name" value="Cytochrome-c_peroxidase"/>
    <property type="match status" value="1"/>
</dbReference>
<gene>
    <name evidence="6" type="ORF">ANCCEY_15292</name>
</gene>
<feature type="domain" description="Di-haem cytochrome c peroxidase" evidence="5">
    <location>
        <begin position="12"/>
        <end position="156"/>
    </location>
</feature>
<comment type="similarity">
    <text evidence="2">Belongs to the cytochrome c family.</text>
</comment>
<protein>
    <submittedName>
        <fullName evidence="6">Di-heme cytochrome C peroxidase</fullName>
    </submittedName>
</protein>
<evidence type="ECO:0000256" key="2">
    <source>
        <dbReference type="ARBA" id="ARBA00006488"/>
    </source>
</evidence>
<keyword evidence="6" id="KW-0575">Peroxidase</keyword>
<evidence type="ECO:0000259" key="5">
    <source>
        <dbReference type="Pfam" id="PF03150"/>
    </source>
</evidence>
<dbReference type="InterPro" id="IPR051395">
    <property type="entry name" value="Cytochrome_c_Peroxidase/MauG"/>
</dbReference>
<dbReference type="Proteomes" id="UP000054495">
    <property type="component" value="Unassembled WGS sequence"/>
</dbReference>
<evidence type="ECO:0000256" key="3">
    <source>
        <dbReference type="ARBA" id="ARBA00022729"/>
    </source>
</evidence>
<dbReference type="GO" id="GO:0004130">
    <property type="term" value="F:cytochrome-c peroxidase activity"/>
    <property type="evidence" value="ECO:0007669"/>
    <property type="project" value="TreeGrafter"/>
</dbReference>
<dbReference type="PANTHER" id="PTHR30600:SF10">
    <property type="entry name" value="BLL6722 PROTEIN"/>
    <property type="match status" value="1"/>
</dbReference>
<name>A0A0D6LD19_9BILA</name>
<dbReference type="InterPro" id="IPR026259">
    <property type="entry name" value="MauG/Cytc_peroxidase"/>
</dbReference>
<dbReference type="EMBL" id="KE127525">
    <property type="protein sequence ID" value="EPB65642.1"/>
    <property type="molecule type" value="Genomic_DNA"/>
</dbReference>
<proteinExistence type="inferred from homology"/>
<keyword evidence="7" id="KW-1185">Reference proteome</keyword>
<dbReference type="AlphaFoldDB" id="A0A0D6LD19"/>
<reference evidence="6 7" key="1">
    <citation type="submission" date="2013-05" db="EMBL/GenBank/DDBJ databases">
        <title>Draft genome of the parasitic nematode Anyclostoma ceylanicum.</title>
        <authorList>
            <person name="Mitreva M."/>
        </authorList>
    </citation>
    <scope>NUCLEOTIDE SEQUENCE [LARGE SCALE GENOMIC DNA]</scope>
</reference>
<evidence type="ECO:0000313" key="6">
    <source>
        <dbReference type="EMBL" id="EPB65642.1"/>
    </source>
</evidence>
<dbReference type="SUPFAM" id="SSF46626">
    <property type="entry name" value="Cytochrome c"/>
    <property type="match status" value="2"/>
</dbReference>
<dbReference type="InterPro" id="IPR036909">
    <property type="entry name" value="Cyt_c-like_dom_sf"/>
</dbReference>
<evidence type="ECO:0000256" key="1">
    <source>
        <dbReference type="ARBA" id="ARBA00004196"/>
    </source>
</evidence>
<dbReference type="Pfam" id="PF03150">
    <property type="entry name" value="CCP_MauG"/>
    <property type="match status" value="1"/>
</dbReference>
<dbReference type="GO" id="GO:0009055">
    <property type="term" value="F:electron transfer activity"/>
    <property type="evidence" value="ECO:0007669"/>
    <property type="project" value="InterPro"/>
</dbReference>
<keyword evidence="4" id="KW-0560">Oxidoreductase</keyword>
<evidence type="ECO:0000313" key="7">
    <source>
        <dbReference type="Proteomes" id="UP000054495"/>
    </source>
</evidence>
<dbReference type="GO" id="GO:0020037">
    <property type="term" value="F:heme binding"/>
    <property type="evidence" value="ECO:0007669"/>
    <property type="project" value="InterPro"/>
</dbReference>
<comment type="subcellular location">
    <subcellularLocation>
        <location evidence="1">Cell envelope</location>
    </subcellularLocation>
</comment>
<keyword evidence="3" id="KW-0732">Signal</keyword>
<evidence type="ECO:0000256" key="4">
    <source>
        <dbReference type="ARBA" id="ARBA00023002"/>
    </source>
</evidence>
<dbReference type="InterPro" id="IPR004852">
    <property type="entry name" value="Di-haem_cyt_c_peroxidsae"/>
</dbReference>
<sequence>MVIPADNPMTVEGVYLGRKLFYEKRLSLDNSISCASCHSPQKGFSDDRPFSLGVNGTVGNRHSMALVNLGWQQFFFWDGRAKTLEEQILSPVPDPVEMHLEWKDAQKRLENDLEYKRLFIKAFGTQVIDSSYISKAIAQFLRTMISANSKYDVMYKYANNMQLTPSEYQMYQTVSIEEWAGYDLFQSLNGADCFHCHNGALMQVQRFSNNGLDEVFTDLGRGAITGNTFDNGTFKIPSLRNIEYTAPYMHDGRFSTLDEVINHYSHHVKVTPTIDPMMEFAFQGGVQLNASEKNLLKAFLLTMTDHSFFSNPDFSDPN</sequence>
<dbReference type="PANTHER" id="PTHR30600">
    <property type="entry name" value="CYTOCHROME C PEROXIDASE-RELATED"/>
    <property type="match status" value="1"/>
</dbReference>
<organism evidence="6 7">
    <name type="scientific">Ancylostoma ceylanicum</name>
    <dbReference type="NCBI Taxonomy" id="53326"/>
    <lineage>
        <taxon>Eukaryota</taxon>
        <taxon>Metazoa</taxon>
        <taxon>Ecdysozoa</taxon>
        <taxon>Nematoda</taxon>
        <taxon>Chromadorea</taxon>
        <taxon>Rhabditida</taxon>
        <taxon>Rhabditina</taxon>
        <taxon>Rhabditomorpha</taxon>
        <taxon>Strongyloidea</taxon>
        <taxon>Ancylostomatidae</taxon>
        <taxon>Ancylostomatinae</taxon>
        <taxon>Ancylostoma</taxon>
    </lineage>
</organism>
<accession>A0A0D6LD19</accession>
<dbReference type="Gene3D" id="1.10.760.10">
    <property type="entry name" value="Cytochrome c-like domain"/>
    <property type="match status" value="2"/>
</dbReference>